<dbReference type="Gene3D" id="3.40.50.150">
    <property type="entry name" value="Vaccinia Virus protein VP39"/>
    <property type="match status" value="1"/>
</dbReference>
<gene>
    <name evidence="6" type="ORF">ACFFN0_08405</name>
</gene>
<dbReference type="PANTHER" id="PTHR43667:SF1">
    <property type="entry name" value="CYCLOPROPANE-FATTY-ACYL-PHOSPHOLIPID SYNTHASE"/>
    <property type="match status" value="1"/>
</dbReference>
<proteinExistence type="inferred from homology"/>
<dbReference type="Proteomes" id="UP001589613">
    <property type="component" value="Unassembled WGS sequence"/>
</dbReference>
<dbReference type="InterPro" id="IPR050723">
    <property type="entry name" value="CFA/CMAS"/>
</dbReference>
<evidence type="ECO:0000256" key="2">
    <source>
        <dbReference type="ARBA" id="ARBA00022603"/>
    </source>
</evidence>
<keyword evidence="4" id="KW-0949">S-adenosyl-L-methionine</keyword>
<dbReference type="RefSeq" id="WP_141339025.1">
    <property type="nucleotide sequence ID" value="NZ_JBHMAX010000016.1"/>
</dbReference>
<dbReference type="SUPFAM" id="SSF53335">
    <property type="entry name" value="S-adenosyl-L-methionine-dependent methyltransferases"/>
    <property type="match status" value="1"/>
</dbReference>
<evidence type="ECO:0000256" key="4">
    <source>
        <dbReference type="ARBA" id="ARBA00022691"/>
    </source>
</evidence>
<evidence type="ECO:0000256" key="3">
    <source>
        <dbReference type="ARBA" id="ARBA00022679"/>
    </source>
</evidence>
<keyword evidence="7" id="KW-1185">Reference proteome</keyword>
<dbReference type="EMBL" id="JBHMAX010000016">
    <property type="protein sequence ID" value="MFB9732065.1"/>
    <property type="molecule type" value="Genomic_DNA"/>
</dbReference>
<dbReference type="EC" id="2.1.1.-" evidence="6"/>
<comment type="similarity">
    <text evidence="1">Belongs to the CFA/CMAS family.</text>
</comment>
<evidence type="ECO:0000256" key="1">
    <source>
        <dbReference type="ARBA" id="ARBA00010815"/>
    </source>
</evidence>
<dbReference type="InterPro" id="IPR029063">
    <property type="entry name" value="SAM-dependent_MTases_sf"/>
</dbReference>
<accession>A0ABV5V2M2</accession>
<evidence type="ECO:0000313" key="6">
    <source>
        <dbReference type="EMBL" id="MFB9732065.1"/>
    </source>
</evidence>
<dbReference type="CDD" id="cd02440">
    <property type="entry name" value="AdoMet_MTases"/>
    <property type="match status" value="1"/>
</dbReference>
<sequence>MTRPSTGERKGADPGSSRTVAATIHELLGEPPQVRVVAPDGSSAGPDAGRVLRIRTTRGLSYIATHPGQLGFVRAYLQGDLVVDGMDEAYPYEELKLLGGLDLRRPPLREVPDLLRMARATGLRVPELPDLETPSELRKLAHGLRHGRRRDAEAVQHHYDVSNRFYEMLLGPSMTYTCAVYPHEEATLEEAQEEKYDLVCRKLGLRPGMRLLDVGCGWGGMVRHAVRHHGVTALGVTLSRAQATWAQQRIAAEGLTGAEVRHADYRDVTERGFDAVSSIGLTEHIGVRNYGRYFTFLRDRLRDEGRLLNHCITWRDPDRAPMRQGDFVFRYVFPDGELAASGRIVTEMERVGLEVQHHENLRAHYARTCGAWCENLRAHWDECVAEAGLATARVWGLYLAGSRLSFERGGIQLHQVLATRTGADGGTGYPLRPRF</sequence>
<dbReference type="Pfam" id="PF02353">
    <property type="entry name" value="CMAS"/>
    <property type="match status" value="1"/>
</dbReference>
<evidence type="ECO:0000313" key="7">
    <source>
        <dbReference type="Proteomes" id="UP001589613"/>
    </source>
</evidence>
<comment type="caution">
    <text evidence="6">The sequence shown here is derived from an EMBL/GenBank/DDBJ whole genome shotgun (WGS) entry which is preliminary data.</text>
</comment>
<dbReference type="PIRSF" id="PIRSF003085">
    <property type="entry name" value="CMAS"/>
    <property type="match status" value="1"/>
</dbReference>
<organism evidence="6 7">
    <name type="scientific">Ornithinimicrobium kibberense</name>
    <dbReference type="NCBI Taxonomy" id="282060"/>
    <lineage>
        <taxon>Bacteria</taxon>
        <taxon>Bacillati</taxon>
        <taxon>Actinomycetota</taxon>
        <taxon>Actinomycetes</taxon>
        <taxon>Micrococcales</taxon>
        <taxon>Ornithinimicrobiaceae</taxon>
        <taxon>Ornithinimicrobium</taxon>
    </lineage>
</organism>
<name>A0ABV5V2M2_9MICO</name>
<keyword evidence="5" id="KW-0443">Lipid metabolism</keyword>
<dbReference type="GO" id="GO:0032259">
    <property type="term" value="P:methylation"/>
    <property type="evidence" value="ECO:0007669"/>
    <property type="project" value="UniProtKB-KW"/>
</dbReference>
<keyword evidence="2 6" id="KW-0489">Methyltransferase</keyword>
<dbReference type="InterPro" id="IPR003333">
    <property type="entry name" value="CMAS"/>
</dbReference>
<evidence type="ECO:0000256" key="5">
    <source>
        <dbReference type="ARBA" id="ARBA00023098"/>
    </source>
</evidence>
<reference evidence="6 7" key="1">
    <citation type="submission" date="2024-09" db="EMBL/GenBank/DDBJ databases">
        <authorList>
            <person name="Sun Q."/>
            <person name="Mori K."/>
        </authorList>
    </citation>
    <scope>NUCLEOTIDE SEQUENCE [LARGE SCALE GENOMIC DNA]</scope>
    <source>
        <strain evidence="6 7">JCM 12763</strain>
    </source>
</reference>
<keyword evidence="3 6" id="KW-0808">Transferase</keyword>
<protein>
    <submittedName>
        <fullName evidence="6">Class I SAM-dependent methyltransferase</fullName>
        <ecNumber evidence="6">2.1.1.-</ecNumber>
    </submittedName>
</protein>
<dbReference type="GO" id="GO:0008168">
    <property type="term" value="F:methyltransferase activity"/>
    <property type="evidence" value="ECO:0007669"/>
    <property type="project" value="UniProtKB-KW"/>
</dbReference>
<dbReference type="PANTHER" id="PTHR43667">
    <property type="entry name" value="CYCLOPROPANE-FATTY-ACYL-PHOSPHOLIPID SYNTHASE"/>
    <property type="match status" value="1"/>
</dbReference>